<reference evidence="11" key="1">
    <citation type="submission" date="2013-04" db="EMBL/GenBank/DDBJ databases">
        <authorList>
            <person name="Qu J."/>
            <person name="Murali S.C."/>
            <person name="Bandaranaike D."/>
            <person name="Bellair M."/>
            <person name="Blankenburg K."/>
            <person name="Chao H."/>
            <person name="Dinh H."/>
            <person name="Doddapaneni H."/>
            <person name="Downs B."/>
            <person name="Dugan-Rocha S."/>
            <person name="Elkadiri S."/>
            <person name="Gnanaolivu R.D."/>
            <person name="Hernandez B."/>
            <person name="Javaid M."/>
            <person name="Jayaseelan J.C."/>
            <person name="Lee S."/>
            <person name="Li M."/>
            <person name="Ming W."/>
            <person name="Munidasa M."/>
            <person name="Muniz J."/>
            <person name="Nguyen L."/>
            <person name="Ongeri F."/>
            <person name="Osuji N."/>
            <person name="Pu L.-L."/>
            <person name="Puazo M."/>
            <person name="Qu C."/>
            <person name="Quiroz J."/>
            <person name="Raj R."/>
            <person name="Weissenberger G."/>
            <person name="Xin Y."/>
            <person name="Zou X."/>
            <person name="Han Y."/>
            <person name="Richards S."/>
            <person name="Worley K."/>
            <person name="Muzny D."/>
            <person name="Gibbs R."/>
        </authorList>
    </citation>
    <scope>NUCLEOTIDE SEQUENCE</scope>
    <source>
        <strain evidence="11">Sampled in the wild</strain>
    </source>
</reference>
<dbReference type="PANTHER" id="PTHR24404">
    <property type="entry name" value="ZINC FINGER PROTEIN"/>
    <property type="match status" value="1"/>
</dbReference>
<gene>
    <name evidence="11" type="ORF">J437_LFUL006713</name>
</gene>
<keyword evidence="6" id="KW-0238">DNA-binding</keyword>
<evidence type="ECO:0000256" key="6">
    <source>
        <dbReference type="ARBA" id="ARBA00023125"/>
    </source>
</evidence>
<keyword evidence="4 8" id="KW-0863">Zinc-finger</keyword>
<evidence type="ECO:0000313" key="11">
    <source>
        <dbReference type="EMBL" id="KAG8221895.1"/>
    </source>
</evidence>
<evidence type="ECO:0000256" key="1">
    <source>
        <dbReference type="ARBA" id="ARBA00004123"/>
    </source>
</evidence>
<evidence type="ECO:0000256" key="8">
    <source>
        <dbReference type="PROSITE-ProRule" id="PRU00042"/>
    </source>
</evidence>
<dbReference type="PROSITE" id="PS00028">
    <property type="entry name" value="ZINC_FINGER_C2H2_1"/>
    <property type="match status" value="4"/>
</dbReference>
<feature type="domain" description="C2H2-type" evidence="10">
    <location>
        <begin position="382"/>
        <end position="409"/>
    </location>
</feature>
<keyword evidence="12" id="KW-1185">Reference proteome</keyword>
<keyword evidence="2" id="KW-0479">Metal-binding</keyword>
<comment type="caution">
    <text evidence="11">The sequence shown here is derived from an EMBL/GenBank/DDBJ whole genome shotgun (WGS) entry which is preliminary data.</text>
</comment>
<feature type="compositionally biased region" description="Basic residues" evidence="9">
    <location>
        <begin position="320"/>
        <end position="337"/>
    </location>
</feature>
<proteinExistence type="predicted"/>
<dbReference type="GO" id="GO:0003677">
    <property type="term" value="F:DNA binding"/>
    <property type="evidence" value="ECO:0007669"/>
    <property type="project" value="UniProtKB-KW"/>
</dbReference>
<dbReference type="FunFam" id="3.30.160.60:FF:000624">
    <property type="entry name" value="zinc finger protein 697"/>
    <property type="match status" value="1"/>
</dbReference>
<organism evidence="11 12">
    <name type="scientific">Ladona fulva</name>
    <name type="common">Scarce chaser dragonfly</name>
    <name type="synonym">Libellula fulva</name>
    <dbReference type="NCBI Taxonomy" id="123851"/>
    <lineage>
        <taxon>Eukaryota</taxon>
        <taxon>Metazoa</taxon>
        <taxon>Ecdysozoa</taxon>
        <taxon>Arthropoda</taxon>
        <taxon>Hexapoda</taxon>
        <taxon>Insecta</taxon>
        <taxon>Pterygota</taxon>
        <taxon>Palaeoptera</taxon>
        <taxon>Odonata</taxon>
        <taxon>Epiprocta</taxon>
        <taxon>Anisoptera</taxon>
        <taxon>Libelluloidea</taxon>
        <taxon>Libellulidae</taxon>
        <taxon>Ladona</taxon>
    </lineage>
</organism>
<dbReference type="GO" id="GO:0005634">
    <property type="term" value="C:nucleus"/>
    <property type="evidence" value="ECO:0007669"/>
    <property type="project" value="UniProtKB-SubCell"/>
</dbReference>
<keyword evidence="3" id="KW-0677">Repeat</keyword>
<dbReference type="InterPro" id="IPR036236">
    <property type="entry name" value="Znf_C2H2_sf"/>
</dbReference>
<dbReference type="Gene3D" id="3.30.160.60">
    <property type="entry name" value="Classic Zinc Finger"/>
    <property type="match status" value="3"/>
</dbReference>
<dbReference type="InterPro" id="IPR050589">
    <property type="entry name" value="Ikaros_C2H2-ZF"/>
</dbReference>
<evidence type="ECO:0000256" key="9">
    <source>
        <dbReference type="SAM" id="MobiDB-lite"/>
    </source>
</evidence>
<evidence type="ECO:0000313" key="12">
    <source>
        <dbReference type="Proteomes" id="UP000792457"/>
    </source>
</evidence>
<feature type="domain" description="C2H2-type" evidence="10">
    <location>
        <begin position="410"/>
        <end position="437"/>
    </location>
</feature>
<evidence type="ECO:0000256" key="4">
    <source>
        <dbReference type="ARBA" id="ARBA00022771"/>
    </source>
</evidence>
<evidence type="ECO:0000256" key="5">
    <source>
        <dbReference type="ARBA" id="ARBA00022833"/>
    </source>
</evidence>
<protein>
    <recommendedName>
        <fullName evidence="10">C2H2-type domain-containing protein</fullName>
    </recommendedName>
</protein>
<comment type="subcellular location">
    <subcellularLocation>
        <location evidence="1">Nucleus</location>
    </subcellularLocation>
</comment>
<evidence type="ECO:0000256" key="7">
    <source>
        <dbReference type="ARBA" id="ARBA00023242"/>
    </source>
</evidence>
<dbReference type="GO" id="GO:0008270">
    <property type="term" value="F:zinc ion binding"/>
    <property type="evidence" value="ECO:0007669"/>
    <property type="project" value="UniProtKB-KW"/>
</dbReference>
<dbReference type="FunFam" id="3.30.160.60:FF:001269">
    <property type="entry name" value="Zinc finger protein"/>
    <property type="match status" value="1"/>
</dbReference>
<dbReference type="AlphaFoldDB" id="A0A8K0JU09"/>
<evidence type="ECO:0000256" key="3">
    <source>
        <dbReference type="ARBA" id="ARBA00022737"/>
    </source>
</evidence>
<dbReference type="OrthoDB" id="10072647at2759"/>
<evidence type="ECO:0000259" key="10">
    <source>
        <dbReference type="PROSITE" id="PS50157"/>
    </source>
</evidence>
<keyword evidence="5" id="KW-0862">Zinc</keyword>
<dbReference type="PROSITE" id="PS50157">
    <property type="entry name" value="ZINC_FINGER_C2H2_2"/>
    <property type="match status" value="4"/>
</dbReference>
<feature type="domain" description="C2H2-type" evidence="10">
    <location>
        <begin position="354"/>
        <end position="381"/>
    </location>
</feature>
<feature type="region of interest" description="Disordered" evidence="9">
    <location>
        <begin position="127"/>
        <end position="152"/>
    </location>
</feature>
<dbReference type="SUPFAM" id="SSF57667">
    <property type="entry name" value="beta-beta-alpha zinc fingers"/>
    <property type="match status" value="2"/>
</dbReference>
<dbReference type="SMART" id="SM00355">
    <property type="entry name" value="ZnF_C2H2"/>
    <property type="match status" value="4"/>
</dbReference>
<dbReference type="Pfam" id="PF00096">
    <property type="entry name" value="zf-C2H2"/>
    <property type="match status" value="2"/>
</dbReference>
<keyword evidence="7" id="KW-0539">Nucleus</keyword>
<name>A0A8K0JU09_LADFU</name>
<reference evidence="11" key="2">
    <citation type="submission" date="2017-10" db="EMBL/GenBank/DDBJ databases">
        <title>Ladona fulva Genome sequencing and assembly.</title>
        <authorList>
            <person name="Murali S."/>
            <person name="Richards S."/>
            <person name="Bandaranaike D."/>
            <person name="Bellair M."/>
            <person name="Blankenburg K."/>
            <person name="Chao H."/>
            <person name="Dinh H."/>
            <person name="Doddapaneni H."/>
            <person name="Dugan-Rocha S."/>
            <person name="Elkadiri S."/>
            <person name="Gnanaolivu R."/>
            <person name="Hernandez B."/>
            <person name="Skinner E."/>
            <person name="Javaid M."/>
            <person name="Lee S."/>
            <person name="Li M."/>
            <person name="Ming W."/>
            <person name="Munidasa M."/>
            <person name="Muniz J."/>
            <person name="Nguyen L."/>
            <person name="Hughes D."/>
            <person name="Osuji N."/>
            <person name="Pu L.-L."/>
            <person name="Puazo M."/>
            <person name="Qu C."/>
            <person name="Quiroz J."/>
            <person name="Raj R."/>
            <person name="Weissenberger G."/>
            <person name="Xin Y."/>
            <person name="Zou X."/>
            <person name="Han Y."/>
            <person name="Worley K."/>
            <person name="Muzny D."/>
            <person name="Gibbs R."/>
        </authorList>
    </citation>
    <scope>NUCLEOTIDE SEQUENCE</scope>
    <source>
        <strain evidence="11">Sampled in the wild</strain>
    </source>
</reference>
<sequence length="491" mass="52909">MNFTPFGAPFAGSIPTVHQFTAKFAHNAPGQAVAPGAVVVSAGDTIHYIRPEPGNFAGTNQALITMPVNVGKYALVAQPTVAAAGQSVQVVNPKYHVAPVSVHHFAQAPVGATVVTVAYAPADALQLAQQQQQQQPTPPTSDPASSTSPPAGVVLQQGQQQVMTATSVQTVEPKQQQHLYTVATQMQPQDLCASILQQQTGEVDKATQTKEVDLRREDGTVAGTAEVEFGGTVTHTTTTMPATWQSLATPGSTVADYLSRLPASTLPLSLHHFLKFSTDTIKKESDDGTSDQTVAPVQGQAVAQIATPGQAQTTVGGKAVAKKKKKKKAKKAPKPRMRPGQVQLTTALDGTTLFCCPECHMAYPEKELLEQHLIGHKIERRFICDICGAGLKRKEHLDRHKQGHNPDRPYVCTVCLKAFKRKEHLNLHFVIHSGEKTHVCTECGKGFYRKDHLRKHSRSHFSKRVKAELSQELSGVVPAPMAHPSTVALLH</sequence>
<dbReference type="InterPro" id="IPR013087">
    <property type="entry name" value="Znf_C2H2_type"/>
</dbReference>
<feature type="domain" description="C2H2-type" evidence="10">
    <location>
        <begin position="438"/>
        <end position="465"/>
    </location>
</feature>
<dbReference type="Proteomes" id="UP000792457">
    <property type="component" value="Unassembled WGS sequence"/>
</dbReference>
<dbReference type="EMBL" id="KZ308116">
    <property type="protein sequence ID" value="KAG8221895.1"/>
    <property type="molecule type" value="Genomic_DNA"/>
</dbReference>
<feature type="region of interest" description="Disordered" evidence="9">
    <location>
        <begin position="314"/>
        <end position="339"/>
    </location>
</feature>
<evidence type="ECO:0000256" key="2">
    <source>
        <dbReference type="ARBA" id="ARBA00022723"/>
    </source>
</evidence>
<dbReference type="PANTHER" id="PTHR24404:SF114">
    <property type="entry name" value="KLUMPFUSS, ISOFORM B-RELATED"/>
    <property type="match status" value="1"/>
</dbReference>
<accession>A0A8K0JU09</accession>
<feature type="compositionally biased region" description="Low complexity" evidence="9">
    <location>
        <begin position="142"/>
        <end position="152"/>
    </location>
</feature>